<feature type="region of interest" description="Disordered" evidence="1">
    <location>
        <begin position="548"/>
        <end position="573"/>
    </location>
</feature>
<keyword evidence="4" id="KW-1185">Reference proteome</keyword>
<sequence>MSDFTLVDPKGWEYDLHSVYSAYIGYFQLHSIPWYDRSWGHLFSSFEEFLAFSWPVITVTDAWTGKPHIVTRLTSIGAFLKMIKTRFVHDYLTQPTIAHDNPNRFGETLQQAPNILQVTPFESSTRHLRHISDYASYKKLHSTLPAAVLSALKARIKAGEPKAIRELWEKRDKTFLAIDFEWSERNEKSCLEWGYAAVRCGHLDALGHWPPNPDSNYRKGHYIIGEYVDKVFNKHCPTHPWHYAFGDSQIAPKSKLPEIIQAVIRLVSELSSASTRTRAKFHSLRSNSSLASPDSETTANTLVLVAHGIGGDLARLEEMKIKLPHNMLVIDTATYERVMHTSGLRGIMLDPRTNAPRVPGSTLSLENLLRSFTTNPLHSPARTPSPHSPHPPPSPTHPQTPQVNVPTSTSTPTLVPPPIVLPNVMMHNAGNDAFLALFALQMLLEPANTPVPTVKKGWIGRPSHPHANGGNMGVPGTPPGVPRARSMVIPAAVAMVPVPVPVPTGYGMMPPVPVSPLLQPSGSPGGMGMVGYGSGWDLAAEFGQMRVGQGGGEDMGTGSRGRRAPGRSGAGGGGGGGYFNGLSYISQQSPERSKDSQDQIFCQMNESQAPDDHGNLIANFQVLIAALSSIFKPLAQNSSVPLTPQDDQDEVRPRLLTSRDLRNLR</sequence>
<feature type="region of interest" description="Disordered" evidence="1">
    <location>
        <begin position="374"/>
        <end position="411"/>
    </location>
</feature>
<reference evidence="3" key="2">
    <citation type="submission" date="2021-10" db="EMBL/GenBank/DDBJ databases">
        <title>Phylogenomics reveals ancestral predisposition of the termite-cultivated fungus Termitomyces towards a domesticated lifestyle.</title>
        <authorList>
            <person name="Auxier B."/>
            <person name="Grum-Grzhimaylo A."/>
            <person name="Cardenas M.E."/>
            <person name="Lodge J.D."/>
            <person name="Laessoe T."/>
            <person name="Pedersen O."/>
            <person name="Smith M.E."/>
            <person name="Kuyper T.W."/>
            <person name="Franco-Molano E.A."/>
            <person name="Baroni T.J."/>
            <person name="Aanen D.K."/>
        </authorList>
    </citation>
    <scope>NUCLEOTIDE SEQUENCE</scope>
    <source>
        <strain evidence="3">D49</strain>
    </source>
</reference>
<feature type="compositionally biased region" description="Pro residues" evidence="1">
    <location>
        <begin position="386"/>
        <end position="398"/>
    </location>
</feature>
<evidence type="ECO:0000313" key="4">
    <source>
        <dbReference type="Proteomes" id="UP000717328"/>
    </source>
</evidence>
<dbReference type="AlphaFoldDB" id="A0A9P7GT93"/>
<feature type="compositionally biased region" description="Low complexity" evidence="1">
    <location>
        <begin position="399"/>
        <end position="411"/>
    </location>
</feature>
<evidence type="ECO:0000313" key="3">
    <source>
        <dbReference type="EMBL" id="KAG5652542.1"/>
    </source>
</evidence>
<feature type="compositionally biased region" description="Basic and acidic residues" evidence="1">
    <location>
        <begin position="650"/>
        <end position="665"/>
    </location>
</feature>
<feature type="region of interest" description="Disordered" evidence="1">
    <location>
        <begin position="637"/>
        <end position="665"/>
    </location>
</feature>
<evidence type="ECO:0000259" key="2">
    <source>
        <dbReference type="Pfam" id="PF21762"/>
    </source>
</evidence>
<feature type="region of interest" description="Disordered" evidence="1">
    <location>
        <begin position="579"/>
        <end position="598"/>
    </location>
</feature>
<dbReference type="GO" id="GO:0005634">
    <property type="term" value="C:nucleus"/>
    <property type="evidence" value="ECO:0007669"/>
    <property type="project" value="TreeGrafter"/>
</dbReference>
<dbReference type="OrthoDB" id="5953249at2759"/>
<dbReference type="EMBL" id="JABCKI010000118">
    <property type="protein sequence ID" value="KAG5652542.1"/>
    <property type="molecule type" value="Genomic_DNA"/>
</dbReference>
<dbReference type="InterPro" id="IPR048519">
    <property type="entry name" value="Gfd2/YDR514C-like_C"/>
</dbReference>
<organism evidence="3 4">
    <name type="scientific">Sphagnurus paluster</name>
    <dbReference type="NCBI Taxonomy" id="117069"/>
    <lineage>
        <taxon>Eukaryota</taxon>
        <taxon>Fungi</taxon>
        <taxon>Dikarya</taxon>
        <taxon>Basidiomycota</taxon>
        <taxon>Agaricomycotina</taxon>
        <taxon>Agaricomycetes</taxon>
        <taxon>Agaricomycetidae</taxon>
        <taxon>Agaricales</taxon>
        <taxon>Tricholomatineae</taxon>
        <taxon>Lyophyllaceae</taxon>
        <taxon>Sphagnurus</taxon>
    </lineage>
</organism>
<feature type="domain" description="Gfd2/YDR514C-like C-terminal" evidence="2">
    <location>
        <begin position="174"/>
        <end position="339"/>
    </location>
</feature>
<dbReference type="PANTHER" id="PTHR28083">
    <property type="entry name" value="GOOD FOR FULL DBP5 ACTIVITY PROTEIN 2"/>
    <property type="match status" value="1"/>
</dbReference>
<dbReference type="Proteomes" id="UP000717328">
    <property type="component" value="Unassembled WGS sequence"/>
</dbReference>
<name>A0A9P7GT93_9AGAR</name>
<feature type="compositionally biased region" description="Gly residues" evidence="1">
    <location>
        <begin position="548"/>
        <end position="559"/>
    </location>
</feature>
<gene>
    <name evidence="3" type="ORF">H0H81_004653</name>
</gene>
<reference evidence="3" key="1">
    <citation type="submission" date="2021-02" db="EMBL/GenBank/DDBJ databases">
        <authorList>
            <person name="Nieuwenhuis M."/>
            <person name="Van De Peppel L.J.J."/>
        </authorList>
    </citation>
    <scope>NUCLEOTIDE SEQUENCE</scope>
    <source>
        <strain evidence="3">D49</strain>
    </source>
</reference>
<accession>A0A9P7GT93</accession>
<proteinExistence type="predicted"/>
<dbReference type="Pfam" id="PF21762">
    <property type="entry name" value="DEDDh_C"/>
    <property type="match status" value="1"/>
</dbReference>
<protein>
    <recommendedName>
        <fullName evidence="2">Gfd2/YDR514C-like C-terminal domain-containing protein</fullName>
    </recommendedName>
</protein>
<evidence type="ECO:0000256" key="1">
    <source>
        <dbReference type="SAM" id="MobiDB-lite"/>
    </source>
</evidence>
<dbReference type="InterPro" id="IPR040151">
    <property type="entry name" value="Gfd2/YDR514C-like"/>
</dbReference>
<dbReference type="PANTHER" id="PTHR28083:SF1">
    <property type="entry name" value="GOOD FOR FULL DBP5 ACTIVITY PROTEIN 2"/>
    <property type="match status" value="1"/>
</dbReference>
<comment type="caution">
    <text evidence="3">The sequence shown here is derived from an EMBL/GenBank/DDBJ whole genome shotgun (WGS) entry which is preliminary data.</text>
</comment>